<keyword evidence="1" id="KW-0560">Oxidoreductase</keyword>
<dbReference type="Gene3D" id="3.30.70.100">
    <property type="match status" value="1"/>
</dbReference>
<sequence>MKGSGASVVSIHPYFKVHAGKLDEFKSLLADFVAKTKTEEKCLCYDFSIQNDEVIHCRESYIGAEGVLTHLDNVGEILGKALAISDLLRLEFHGPAAELEKLKEPLADLNPDWFEFETGV</sequence>
<dbReference type="Proteomes" id="UP001374893">
    <property type="component" value="Chromosome"/>
</dbReference>
<evidence type="ECO:0000313" key="1">
    <source>
        <dbReference type="EMBL" id="BCX49775.1"/>
    </source>
</evidence>
<organism evidence="1 2">
    <name type="scientific">Haloferula helveola</name>
    <dbReference type="NCBI Taxonomy" id="490095"/>
    <lineage>
        <taxon>Bacteria</taxon>
        <taxon>Pseudomonadati</taxon>
        <taxon>Verrucomicrobiota</taxon>
        <taxon>Verrucomicrobiia</taxon>
        <taxon>Verrucomicrobiales</taxon>
        <taxon>Verrucomicrobiaceae</taxon>
        <taxon>Haloferula</taxon>
    </lineage>
</organism>
<dbReference type="GO" id="GO:0004497">
    <property type="term" value="F:monooxygenase activity"/>
    <property type="evidence" value="ECO:0007669"/>
    <property type="project" value="UniProtKB-KW"/>
</dbReference>
<accession>A0ABM7RII0</accession>
<keyword evidence="1" id="KW-0503">Monooxygenase</keyword>
<dbReference type="EMBL" id="AP024702">
    <property type="protein sequence ID" value="BCX49775.1"/>
    <property type="molecule type" value="Genomic_DNA"/>
</dbReference>
<dbReference type="SUPFAM" id="SSF54909">
    <property type="entry name" value="Dimeric alpha+beta barrel"/>
    <property type="match status" value="1"/>
</dbReference>
<dbReference type="RefSeq" id="WP_338686522.1">
    <property type="nucleotide sequence ID" value="NZ_AP024702.1"/>
</dbReference>
<evidence type="ECO:0000313" key="2">
    <source>
        <dbReference type="Proteomes" id="UP001374893"/>
    </source>
</evidence>
<gene>
    <name evidence="1" type="ORF">HAHE_36830</name>
</gene>
<name>A0ABM7RII0_9BACT</name>
<proteinExistence type="predicted"/>
<keyword evidence="2" id="KW-1185">Reference proteome</keyword>
<reference evidence="1 2" key="1">
    <citation type="submission" date="2021-06" db="EMBL/GenBank/DDBJ databases">
        <title>Complete genome of Haloferula helveola possessing various polysaccharide degrading enzymes.</title>
        <authorList>
            <person name="Takami H."/>
            <person name="Huang C."/>
            <person name="Hamasaki K."/>
        </authorList>
    </citation>
    <scope>NUCLEOTIDE SEQUENCE [LARGE SCALE GENOMIC DNA]</scope>
    <source>
        <strain evidence="1 2">CN-1</strain>
    </source>
</reference>
<protein>
    <submittedName>
        <fullName evidence="1">Antibiotic biosynthesis monooxygenase</fullName>
    </submittedName>
</protein>
<dbReference type="InterPro" id="IPR011008">
    <property type="entry name" value="Dimeric_a/b-barrel"/>
</dbReference>